<accession>A0A7J0DYS1</accession>
<evidence type="ECO:0000313" key="3">
    <source>
        <dbReference type="Proteomes" id="UP000585474"/>
    </source>
</evidence>
<feature type="region of interest" description="Disordered" evidence="1">
    <location>
        <begin position="36"/>
        <end position="60"/>
    </location>
</feature>
<gene>
    <name evidence="2" type="ORF">Acr_00g0088120</name>
</gene>
<name>A0A7J0DYS1_9ERIC</name>
<dbReference type="Proteomes" id="UP000585474">
    <property type="component" value="Unassembled WGS sequence"/>
</dbReference>
<proteinExistence type="predicted"/>
<keyword evidence="3" id="KW-1185">Reference proteome</keyword>
<evidence type="ECO:0000256" key="1">
    <source>
        <dbReference type="SAM" id="MobiDB-lite"/>
    </source>
</evidence>
<sequence length="96" mass="10441">MEVEATLPRKRNRFRVKKTTLEAVLRQCHTAIESLGNIGSANDGGDADGEGSPPPCRDKDTDEVREIFLNFERLGADCASCVALLGMFLFGLGLID</sequence>
<dbReference type="EMBL" id="BJWL01000431">
    <property type="protein sequence ID" value="GFS44016.1"/>
    <property type="molecule type" value="Genomic_DNA"/>
</dbReference>
<evidence type="ECO:0000313" key="2">
    <source>
        <dbReference type="EMBL" id="GFS44016.1"/>
    </source>
</evidence>
<reference evidence="3" key="1">
    <citation type="submission" date="2019-07" db="EMBL/GenBank/DDBJ databases">
        <title>De Novo Assembly of kiwifruit Actinidia rufa.</title>
        <authorList>
            <person name="Sugita-Konishi S."/>
            <person name="Sato K."/>
            <person name="Mori E."/>
            <person name="Abe Y."/>
            <person name="Kisaki G."/>
            <person name="Hamano K."/>
            <person name="Suezawa K."/>
            <person name="Otani M."/>
            <person name="Fukuda T."/>
            <person name="Manabe T."/>
            <person name="Gomi K."/>
            <person name="Tabuchi M."/>
            <person name="Akimitsu K."/>
            <person name="Kataoka I."/>
        </authorList>
    </citation>
    <scope>NUCLEOTIDE SEQUENCE [LARGE SCALE GENOMIC DNA]</scope>
    <source>
        <strain evidence="3">cv. Fuchu</strain>
    </source>
</reference>
<dbReference type="AlphaFoldDB" id="A0A7J0DYS1"/>
<organism evidence="2 3">
    <name type="scientific">Actinidia rufa</name>
    <dbReference type="NCBI Taxonomy" id="165716"/>
    <lineage>
        <taxon>Eukaryota</taxon>
        <taxon>Viridiplantae</taxon>
        <taxon>Streptophyta</taxon>
        <taxon>Embryophyta</taxon>
        <taxon>Tracheophyta</taxon>
        <taxon>Spermatophyta</taxon>
        <taxon>Magnoliopsida</taxon>
        <taxon>eudicotyledons</taxon>
        <taxon>Gunneridae</taxon>
        <taxon>Pentapetalae</taxon>
        <taxon>asterids</taxon>
        <taxon>Ericales</taxon>
        <taxon>Actinidiaceae</taxon>
        <taxon>Actinidia</taxon>
    </lineage>
</organism>
<comment type="caution">
    <text evidence="2">The sequence shown here is derived from an EMBL/GenBank/DDBJ whole genome shotgun (WGS) entry which is preliminary data.</text>
</comment>
<protein>
    <submittedName>
        <fullName evidence="2">Uncharacterized protein</fullName>
    </submittedName>
</protein>